<dbReference type="InterPro" id="IPR001279">
    <property type="entry name" value="Metallo-B-lactamas"/>
</dbReference>
<dbReference type="EMBL" id="NKTX01000153">
    <property type="protein sequence ID" value="PYD77576.1"/>
    <property type="molecule type" value="Genomic_DNA"/>
</dbReference>
<dbReference type="Pfam" id="PF00753">
    <property type="entry name" value="Lactamase_B"/>
    <property type="match status" value="1"/>
</dbReference>
<dbReference type="AlphaFoldDB" id="A0A318QD61"/>
<accession>A0A318QD61</accession>
<evidence type="ECO:0000313" key="3">
    <source>
        <dbReference type="Proteomes" id="UP000247417"/>
    </source>
</evidence>
<feature type="domain" description="Metallo-beta-lactamase" evidence="1">
    <location>
        <begin position="8"/>
        <end position="70"/>
    </location>
</feature>
<dbReference type="Proteomes" id="UP000247417">
    <property type="component" value="Unassembled WGS sequence"/>
</dbReference>
<proteinExistence type="predicted"/>
<dbReference type="InterPro" id="IPR036866">
    <property type="entry name" value="RibonucZ/Hydroxyglut_hydro"/>
</dbReference>
<evidence type="ECO:0000313" key="2">
    <source>
        <dbReference type="EMBL" id="PYD77576.1"/>
    </source>
</evidence>
<evidence type="ECO:0000259" key="1">
    <source>
        <dbReference type="Pfam" id="PF00753"/>
    </source>
</evidence>
<dbReference type="SUPFAM" id="SSF56281">
    <property type="entry name" value="Metallo-hydrolase/oxidoreductase"/>
    <property type="match status" value="1"/>
</dbReference>
<protein>
    <recommendedName>
        <fullName evidence="1">Metallo-beta-lactamase domain-containing protein</fullName>
    </recommendedName>
</protein>
<name>A0A318QD61_9PROT</name>
<comment type="caution">
    <text evidence="2">The sequence shown here is derived from an EMBL/GenBank/DDBJ whole genome shotgun (WGS) entry which is preliminary data.</text>
</comment>
<reference evidence="2 3" key="1">
    <citation type="submission" date="2017-07" db="EMBL/GenBank/DDBJ databases">
        <title>A draft genome sequence of Komagataeibacter oboediens LMG 18849.</title>
        <authorList>
            <person name="Skraban J."/>
            <person name="Cleenwerck I."/>
            <person name="Vandamme P."/>
            <person name="Trcek J."/>
        </authorList>
    </citation>
    <scope>NUCLEOTIDE SEQUENCE [LARGE SCALE GENOMIC DNA]</scope>
    <source>
        <strain evidence="2 3">LMG 18849</strain>
    </source>
</reference>
<dbReference type="OrthoDB" id="7177610at2"/>
<sequence>MRIKIYPAGNGDAFLLSVAGSNVLVDGGYAQTFDEYIKSDLLEIALKGERLDLVIASHIDADHISGLIRFLVVNETSTEPKVV</sequence>
<organism evidence="2 3">
    <name type="scientific">Komagataeibacter oboediens</name>
    <dbReference type="NCBI Taxonomy" id="65958"/>
    <lineage>
        <taxon>Bacteria</taxon>
        <taxon>Pseudomonadati</taxon>
        <taxon>Pseudomonadota</taxon>
        <taxon>Alphaproteobacteria</taxon>
        <taxon>Acetobacterales</taxon>
        <taxon>Acetobacteraceae</taxon>
        <taxon>Komagataeibacter</taxon>
    </lineage>
</organism>
<dbReference type="Gene3D" id="3.60.15.10">
    <property type="entry name" value="Ribonuclease Z/Hydroxyacylglutathione hydrolase-like"/>
    <property type="match status" value="1"/>
</dbReference>
<gene>
    <name evidence="2" type="ORF">CFR80_17680</name>
</gene>